<protein>
    <submittedName>
        <fullName evidence="1">Uncharacterized protein</fullName>
    </submittedName>
</protein>
<proteinExistence type="predicted"/>
<name>A0A146JXE1_9EUKA</name>
<reference evidence="1" key="1">
    <citation type="submission" date="2015-07" db="EMBL/GenBank/DDBJ databases">
        <title>Adaptation to a free-living lifestyle via gene acquisitions in the diplomonad Trepomonas sp. PC1.</title>
        <authorList>
            <person name="Xu F."/>
            <person name="Jerlstrom-Hultqvist J."/>
            <person name="Kolisko M."/>
            <person name="Simpson A.G.B."/>
            <person name="Roger A.J."/>
            <person name="Svard S.G."/>
            <person name="Andersson J.O."/>
        </authorList>
    </citation>
    <scope>NUCLEOTIDE SEQUENCE</scope>
    <source>
        <strain evidence="1">PC1</strain>
    </source>
</reference>
<gene>
    <name evidence="1" type="ORF">TPC1_31667</name>
</gene>
<evidence type="ECO:0000313" key="1">
    <source>
        <dbReference type="EMBL" id="JAP88838.1"/>
    </source>
</evidence>
<dbReference type="EMBL" id="GDID01007768">
    <property type="protein sequence ID" value="JAP88838.1"/>
    <property type="molecule type" value="Transcribed_RNA"/>
</dbReference>
<accession>A0A146JXE1</accession>
<dbReference type="AlphaFoldDB" id="A0A146JXE1"/>
<organism evidence="1">
    <name type="scientific">Trepomonas sp. PC1</name>
    <dbReference type="NCBI Taxonomy" id="1076344"/>
    <lineage>
        <taxon>Eukaryota</taxon>
        <taxon>Metamonada</taxon>
        <taxon>Diplomonadida</taxon>
        <taxon>Hexamitidae</taxon>
        <taxon>Hexamitinae</taxon>
        <taxon>Trepomonas</taxon>
    </lineage>
</organism>
<sequence length="325" mass="38027">QNIDLFEYDVNNIRQPITQILIGNDSHVVITNQAYLFDHNHQLLLKIEAKKAYFNKGYYVFINFDQNQLTISKCKQNGEVFIFFVQLMQKQVTVEIQNEFVFVLNRLQFQVYSSIDLKLILRKQIMENVRNTRLSGNKVIQTYLDDQTVIFEITDLVKKTSQKIIPKCESEKPIDYLECHGDWLFWKQQNHDLKIVDLVMGHTTTIKISKHCLDLMKIASTTLVDVCYIMLAGELNLLCMNLMRIIRTFAFDKNCWILQSSMKFRVICIANQDVWNICVLDGFLKEIQTKQFDKSFSTFVDVSNGRITIGRFDGMMQIIPVIGFE</sequence>
<feature type="non-terminal residue" evidence="1">
    <location>
        <position position="1"/>
    </location>
</feature>